<reference evidence="10" key="1">
    <citation type="submission" date="2020-02" db="EMBL/GenBank/DDBJ databases">
        <title>Streptomyces sp. ASO4wet.</title>
        <authorList>
            <person name="Risdian C."/>
            <person name="Landwehr W."/>
            <person name="Schupp P."/>
            <person name="Wink J."/>
        </authorList>
    </citation>
    <scope>NUCLEOTIDE SEQUENCE [LARGE SCALE GENOMIC DNA]</scope>
    <source>
        <strain evidence="10">ASO4wet</strain>
    </source>
</reference>
<comment type="cofactor">
    <cofactor evidence="4">
        <name>Zn(2+)</name>
        <dbReference type="ChEBI" id="CHEBI:29105"/>
    </cofactor>
    <text evidence="4">Binds 1 zinc ion per subunit.</text>
</comment>
<evidence type="ECO:0000256" key="1">
    <source>
        <dbReference type="ARBA" id="ARBA00009835"/>
    </source>
</evidence>
<keyword evidence="4" id="KW-0862">Zinc</keyword>
<dbReference type="Gene3D" id="2.60.40.2300">
    <property type="entry name" value="Neutral/alkaline non-lysosomal ceramidase, C-terminal domain"/>
    <property type="match status" value="1"/>
</dbReference>
<dbReference type="KEGG" id="sbat:G4Z16_03220"/>
<dbReference type="Proteomes" id="UP000595046">
    <property type="component" value="Chromosome"/>
</dbReference>
<dbReference type="EMBL" id="CP048882">
    <property type="protein sequence ID" value="QPP05565.1"/>
    <property type="molecule type" value="Genomic_DNA"/>
</dbReference>
<evidence type="ECO:0000256" key="6">
    <source>
        <dbReference type="SAM" id="MobiDB-lite"/>
    </source>
</evidence>
<dbReference type="InterPro" id="IPR031331">
    <property type="entry name" value="NEUT/ALK_ceramidase_C"/>
</dbReference>
<dbReference type="GO" id="GO:0017040">
    <property type="term" value="F:N-acylsphingosine amidohydrolase activity"/>
    <property type="evidence" value="ECO:0007669"/>
    <property type="project" value="UniProtKB-UniRule"/>
</dbReference>
<dbReference type="GO" id="GO:0016020">
    <property type="term" value="C:membrane"/>
    <property type="evidence" value="ECO:0007669"/>
    <property type="project" value="GOC"/>
</dbReference>
<evidence type="ECO:0000256" key="2">
    <source>
        <dbReference type="ARBA" id="ARBA00022801"/>
    </source>
</evidence>
<dbReference type="PANTHER" id="PTHR12670">
    <property type="entry name" value="CERAMIDASE"/>
    <property type="match status" value="1"/>
</dbReference>
<name>A0A7T1T3B1_9ACTN</name>
<feature type="binding site" evidence="4">
    <location>
        <position position="532"/>
    </location>
    <ligand>
        <name>Zn(2+)</name>
        <dbReference type="ChEBI" id="CHEBI:29105"/>
    </ligand>
</feature>
<dbReference type="PANTHER" id="PTHR12670:SF1">
    <property type="entry name" value="NEUTRAL CERAMIDASE"/>
    <property type="match status" value="1"/>
</dbReference>
<feature type="domain" description="Neutral/alkaline non-lysosomal ceramidase C-terminal" evidence="8">
    <location>
        <begin position="565"/>
        <end position="721"/>
    </location>
</feature>
<feature type="binding site" evidence="4">
    <location>
        <position position="174"/>
    </location>
    <ligand>
        <name>Zn(2+)</name>
        <dbReference type="ChEBI" id="CHEBI:29105"/>
    </ligand>
</feature>
<dbReference type="GO" id="GO:0046514">
    <property type="term" value="P:ceramide catabolic process"/>
    <property type="evidence" value="ECO:0007669"/>
    <property type="project" value="InterPro"/>
</dbReference>
<feature type="region of interest" description="Disordered" evidence="6">
    <location>
        <begin position="1"/>
        <end position="44"/>
    </location>
</feature>
<proteinExistence type="inferred from homology"/>
<evidence type="ECO:0000313" key="10">
    <source>
        <dbReference type="Proteomes" id="UP000595046"/>
    </source>
</evidence>
<feature type="domain" description="Neutral/alkaline non-lysosomal ceramidase N-terminal" evidence="7">
    <location>
        <begin position="82"/>
        <end position="561"/>
    </location>
</feature>
<dbReference type="GO" id="GO:0046872">
    <property type="term" value="F:metal ion binding"/>
    <property type="evidence" value="ECO:0007669"/>
    <property type="project" value="UniProtKB-KW"/>
</dbReference>
<organism evidence="9 10">
    <name type="scientific">Streptomyces bathyalis</name>
    <dbReference type="NCBI Taxonomy" id="2710756"/>
    <lineage>
        <taxon>Bacteria</taxon>
        <taxon>Bacillati</taxon>
        <taxon>Actinomycetota</taxon>
        <taxon>Actinomycetes</taxon>
        <taxon>Kitasatosporales</taxon>
        <taxon>Streptomycetaceae</taxon>
        <taxon>Streptomyces</taxon>
    </lineage>
</organism>
<keyword evidence="2 5" id="KW-0378">Hydrolase</keyword>
<dbReference type="Pfam" id="PF17048">
    <property type="entry name" value="Ceramidse_alk_C"/>
    <property type="match status" value="1"/>
</dbReference>
<keyword evidence="4" id="KW-0479">Metal-binding</keyword>
<sequence>MLNGQLPGSSPTEEHPLSSTHPHTPQSDGQPEHDPAPGPRSSRRTVLRAGAALTGLGLAGITPGAQASQSQNTVQAAAGSGYLVGRGVVDATGEIAEVGMMGYGRVDQQAQGLHTRLRARAFVFADQETRQRVLLVVVDTAMIFESVHQAVLSRLGEKYGDLYTHRNVMLTATHTHCGPGGSSHHLLYDLTTLGFHKKTFEAMTDGIVEAATRAHEDAAPSELTLTHGELTGTSANRSREAFERNPSDLRGHFPDGIDPQSTLLRIERDGQAVGAVNWFAVHGTSMSGDNKLISADNKGYAAYHWEREVEGADYLDGTTPDFVSAFAQTNAGDMSPNLDLKPPTTPADFGHTRECGLRQYKAAAGQLDQRGTKMSGGVDSRLVYIDLSDVTVEPEFTGDGKQHKTAKPAIGASMAAGSLEDGPAFPGFEEGENPLWDKISDSIIYEASPELREAQAPKGIVAPVGEMNRIYPWVQEQVPVQLVRIGQLYLIGVPGEVTVCAGLRLRRTVAEAVGAEVKDVLVAGYANSYFHYLTTPDEYDSQQYEGGSTLFGRWQLPAIQQTAAQLARAMRDGKDLPLGPVAPDISGKTISLQPPIVLDAPPLSHEFGDVLTAPRANYRAGERVTVVFAGAHPGNVLHRGGTYLRVEARKDGEWRTVADDGDWSTAFRWERYGVAASKVTVTWDIPEGTASGEYRITYEGDAKPVAGDPKAISGTSSGFTVSG</sequence>
<gene>
    <name evidence="9" type="ORF">G4Z16_03220</name>
</gene>
<dbReference type="PROSITE" id="PS51318">
    <property type="entry name" value="TAT"/>
    <property type="match status" value="1"/>
</dbReference>
<dbReference type="AlphaFoldDB" id="A0A7T1T3B1"/>
<evidence type="ECO:0000259" key="7">
    <source>
        <dbReference type="Pfam" id="PF04734"/>
    </source>
</evidence>
<feature type="binding site" evidence="4">
    <location>
        <position position="282"/>
    </location>
    <ligand>
        <name>Zn(2+)</name>
        <dbReference type="ChEBI" id="CHEBI:29105"/>
    </ligand>
</feature>
<dbReference type="Pfam" id="PF04734">
    <property type="entry name" value="Ceramidase_alk"/>
    <property type="match status" value="1"/>
</dbReference>
<protein>
    <recommendedName>
        <fullName evidence="5">Neutral ceramidase</fullName>
        <ecNumber evidence="5">3.5.1.23</ecNumber>
    </recommendedName>
</protein>
<evidence type="ECO:0000256" key="3">
    <source>
        <dbReference type="PIRSR" id="PIRSR606823-1"/>
    </source>
</evidence>
<feature type="active site" description="Nucleophile" evidence="3">
    <location>
        <position position="335"/>
    </location>
</feature>
<dbReference type="InterPro" id="IPR031329">
    <property type="entry name" value="NEUT/ALK_ceramidase_N"/>
</dbReference>
<evidence type="ECO:0000256" key="5">
    <source>
        <dbReference type="RuleBase" id="RU366019"/>
    </source>
</evidence>
<keyword evidence="10" id="KW-1185">Reference proteome</keyword>
<evidence type="ECO:0000259" key="8">
    <source>
        <dbReference type="Pfam" id="PF17048"/>
    </source>
</evidence>
<dbReference type="InterPro" id="IPR006311">
    <property type="entry name" value="TAT_signal"/>
</dbReference>
<evidence type="ECO:0000256" key="4">
    <source>
        <dbReference type="PIRSR" id="PIRSR606823-2"/>
    </source>
</evidence>
<dbReference type="EC" id="3.5.1.23" evidence="5"/>
<feature type="compositionally biased region" description="Polar residues" evidence="6">
    <location>
        <begin position="1"/>
        <end position="29"/>
    </location>
</feature>
<comment type="similarity">
    <text evidence="1 5">Belongs to the neutral ceramidase family.</text>
</comment>
<keyword evidence="5" id="KW-0746">Sphingolipid metabolism</keyword>
<evidence type="ECO:0000313" key="9">
    <source>
        <dbReference type="EMBL" id="QPP05565.1"/>
    </source>
</evidence>
<accession>A0A7T1T3B1</accession>
<dbReference type="GO" id="GO:0042759">
    <property type="term" value="P:long-chain fatty acid biosynthetic process"/>
    <property type="evidence" value="ECO:0007669"/>
    <property type="project" value="TreeGrafter"/>
</dbReference>
<dbReference type="InterPro" id="IPR038445">
    <property type="entry name" value="NCDase_C_sf"/>
</dbReference>
<dbReference type="GO" id="GO:0046512">
    <property type="term" value="P:sphingosine biosynthetic process"/>
    <property type="evidence" value="ECO:0007669"/>
    <property type="project" value="TreeGrafter"/>
</dbReference>
<dbReference type="GO" id="GO:0005576">
    <property type="term" value="C:extracellular region"/>
    <property type="evidence" value="ECO:0007669"/>
    <property type="project" value="TreeGrafter"/>
</dbReference>
<feature type="binding site" evidence="4">
    <location>
        <position position="496"/>
    </location>
    <ligand>
        <name>Zn(2+)</name>
        <dbReference type="ChEBI" id="CHEBI:29105"/>
    </ligand>
</feature>
<keyword evidence="5" id="KW-0443">Lipid metabolism</keyword>
<dbReference type="InterPro" id="IPR006823">
    <property type="entry name" value="Ceramidase_alk"/>
</dbReference>
<comment type="catalytic activity">
    <reaction evidence="5">
        <text>an N-acylsphing-4-enine + H2O = sphing-4-enine + a fatty acid</text>
        <dbReference type="Rhea" id="RHEA:20856"/>
        <dbReference type="ChEBI" id="CHEBI:15377"/>
        <dbReference type="ChEBI" id="CHEBI:28868"/>
        <dbReference type="ChEBI" id="CHEBI:52639"/>
        <dbReference type="ChEBI" id="CHEBI:57756"/>
        <dbReference type="EC" id="3.5.1.23"/>
    </reaction>
</comment>